<dbReference type="Gene3D" id="3.10.180.10">
    <property type="entry name" value="2,3-Dihydroxybiphenyl 1,2-Dioxygenase, domain 1"/>
    <property type="match status" value="2"/>
</dbReference>
<dbReference type="InterPro" id="IPR004360">
    <property type="entry name" value="Glyas_Fos-R_dOase_dom"/>
</dbReference>
<keyword evidence="2" id="KW-0223">Dioxygenase</keyword>
<gene>
    <name evidence="2" type="ORF">EDD53_2981</name>
</gene>
<reference evidence="2 3" key="1">
    <citation type="submission" date="2018-11" db="EMBL/GenBank/DDBJ databases">
        <title>Genomic Encyclopedia of Type Strains, Phase IV (KMG-IV): sequencing the most valuable type-strain genomes for metagenomic binning, comparative biology and taxonomic classification.</title>
        <authorList>
            <person name="Goeker M."/>
        </authorList>
    </citation>
    <scope>NUCLEOTIDE SEQUENCE [LARGE SCALE GENOMIC DNA]</scope>
    <source>
        <strain evidence="2 3">DSM 104731</strain>
    </source>
</reference>
<evidence type="ECO:0000313" key="3">
    <source>
        <dbReference type="Proteomes" id="UP000269689"/>
    </source>
</evidence>
<dbReference type="AlphaFoldDB" id="A0A3N4TWU7"/>
<dbReference type="OrthoDB" id="9803142at2"/>
<dbReference type="Pfam" id="PF00903">
    <property type="entry name" value="Glyoxalase"/>
    <property type="match status" value="1"/>
</dbReference>
<comment type="caution">
    <text evidence="2">The sequence shown here is derived from an EMBL/GenBank/DDBJ whole genome shotgun (WGS) entry which is preliminary data.</text>
</comment>
<dbReference type="EMBL" id="RKQK01000006">
    <property type="protein sequence ID" value="RPE62942.1"/>
    <property type="molecule type" value="Genomic_DNA"/>
</dbReference>
<dbReference type="InterPro" id="IPR029068">
    <property type="entry name" value="Glyas_Bleomycin-R_OHBP_Dase"/>
</dbReference>
<feature type="domain" description="VOC" evidence="1">
    <location>
        <begin position="137"/>
        <end position="251"/>
    </location>
</feature>
<name>A0A3N4TWU7_9RHOB</name>
<protein>
    <submittedName>
        <fullName evidence="2">Glyoxalase/bleomycin resistance protein/dioxygenase superfamily protein</fullName>
    </submittedName>
</protein>
<dbReference type="GO" id="GO:0051213">
    <property type="term" value="F:dioxygenase activity"/>
    <property type="evidence" value="ECO:0007669"/>
    <property type="project" value="UniProtKB-KW"/>
</dbReference>
<keyword evidence="2" id="KW-0560">Oxidoreductase</keyword>
<sequence length="300" mass="33406">MTFLVNDIGHIQLNVVDVESFVEEATQILGLRVTRAEADQMWLTAGGRDVEIVLHRADENSMRSLGFETPDADSVALIKERVEATGCKIVSDTPSLDVCEAGVSFTTPEGHLFEAHSPIKGHIYGGRVAPKGINAIGLDHVNILSPDPVATRNQLETIFGLRLSERLANDNLSWMRGGNGLHHILGVVRGITGLHHYSFEIEEFTDYNRLGDLLDTIDKQYVWGPGRHRPGDNNYAYYFDTCGAICEISHGMAKVTDEARFEPNVITNLKRPENVRDMNVWGTPAPKPWLEHEFPWAKHG</sequence>
<dbReference type="PROSITE" id="PS51819">
    <property type="entry name" value="VOC"/>
    <property type="match status" value="2"/>
</dbReference>
<dbReference type="SUPFAM" id="SSF54593">
    <property type="entry name" value="Glyoxalase/Bleomycin resistance protein/Dihydroxybiphenyl dioxygenase"/>
    <property type="match status" value="1"/>
</dbReference>
<organism evidence="2 3">
    <name type="scientific">Pacificibacter maritimus</name>
    <dbReference type="NCBI Taxonomy" id="762213"/>
    <lineage>
        <taxon>Bacteria</taxon>
        <taxon>Pseudomonadati</taxon>
        <taxon>Pseudomonadota</taxon>
        <taxon>Alphaproteobacteria</taxon>
        <taxon>Rhodobacterales</taxon>
        <taxon>Roseobacteraceae</taxon>
        <taxon>Pacificibacter</taxon>
    </lineage>
</organism>
<dbReference type="RefSeq" id="WP_123794287.1">
    <property type="nucleotide sequence ID" value="NZ_RKQK01000006.1"/>
</dbReference>
<dbReference type="InterPro" id="IPR037523">
    <property type="entry name" value="VOC_core"/>
</dbReference>
<accession>A0A3N4TWU7</accession>
<keyword evidence="3" id="KW-1185">Reference proteome</keyword>
<evidence type="ECO:0000313" key="2">
    <source>
        <dbReference type="EMBL" id="RPE62942.1"/>
    </source>
</evidence>
<proteinExistence type="predicted"/>
<dbReference type="Proteomes" id="UP000269689">
    <property type="component" value="Unassembled WGS sequence"/>
</dbReference>
<evidence type="ECO:0000259" key="1">
    <source>
        <dbReference type="PROSITE" id="PS51819"/>
    </source>
</evidence>
<feature type="domain" description="VOC" evidence="1">
    <location>
        <begin position="7"/>
        <end position="118"/>
    </location>
</feature>